<keyword evidence="2" id="KW-0540">Nuclease</keyword>
<accession>A0AAU8FRP7</accession>
<dbReference type="PANTHER" id="PTHR34107">
    <property type="entry name" value="SLL0198 PROTEIN-RELATED"/>
    <property type="match status" value="1"/>
</dbReference>
<proteinExistence type="predicted"/>
<name>A0AAU8FRP7_9BACT</name>
<dbReference type="InterPro" id="IPR011335">
    <property type="entry name" value="Restrct_endonuc-II-like"/>
</dbReference>
<keyword evidence="2" id="KW-0255">Endonuclease</keyword>
<dbReference type="InterPro" id="IPR012296">
    <property type="entry name" value="Nuclease_put_TT1808"/>
</dbReference>
<keyword evidence="2" id="KW-0378">Hydrolase</keyword>
<dbReference type="EMBL" id="CP159289">
    <property type="protein sequence ID" value="XCH27270.1"/>
    <property type="molecule type" value="Genomic_DNA"/>
</dbReference>
<dbReference type="InterPro" id="IPR008538">
    <property type="entry name" value="Uma2"/>
</dbReference>
<sequence>MATRHELRVRVRFFYRLSASQYFRQAPDAAWVSAERWARLTKEEKVKFPPVCPDFVIELFSTNDDLKVIQKKMQTEWIGNGCKLAWLIDPFEKTVFIYRANADVEILNDFNQQLSGDNVLPGFQFDLSKLKISY</sequence>
<dbReference type="RefSeq" id="WP_353722529.1">
    <property type="nucleotide sequence ID" value="NZ_CP159289.1"/>
</dbReference>
<evidence type="ECO:0000313" key="2">
    <source>
        <dbReference type="EMBL" id="XCH27270.1"/>
    </source>
</evidence>
<reference evidence="2" key="1">
    <citation type="submission" date="2024-06" db="EMBL/GenBank/DDBJ databases">
        <title>Sequencing and assembly of the genome of Dyadobacter sp. strain 676, a symbiont of Cyamopsis tetragonoloba.</title>
        <authorList>
            <person name="Guro P."/>
            <person name="Sazanova A."/>
            <person name="Kuznetsova I."/>
            <person name="Belimov A."/>
            <person name="Safronova V."/>
        </authorList>
    </citation>
    <scope>NUCLEOTIDE SEQUENCE</scope>
    <source>
        <strain evidence="2">676</strain>
    </source>
</reference>
<dbReference type="Gene3D" id="3.90.1570.10">
    <property type="entry name" value="tt1808, chain A"/>
    <property type="match status" value="1"/>
</dbReference>
<dbReference type="SUPFAM" id="SSF52980">
    <property type="entry name" value="Restriction endonuclease-like"/>
    <property type="match status" value="1"/>
</dbReference>
<dbReference type="GO" id="GO:0004519">
    <property type="term" value="F:endonuclease activity"/>
    <property type="evidence" value="ECO:0007669"/>
    <property type="project" value="UniProtKB-KW"/>
</dbReference>
<dbReference type="AlphaFoldDB" id="A0AAU8FRP7"/>
<dbReference type="Pfam" id="PF05685">
    <property type="entry name" value="Uma2"/>
    <property type="match status" value="1"/>
</dbReference>
<organism evidence="2">
    <name type="scientific">Dyadobacter sp. 676</name>
    <dbReference type="NCBI Taxonomy" id="3088362"/>
    <lineage>
        <taxon>Bacteria</taxon>
        <taxon>Pseudomonadati</taxon>
        <taxon>Bacteroidota</taxon>
        <taxon>Cytophagia</taxon>
        <taxon>Cytophagales</taxon>
        <taxon>Spirosomataceae</taxon>
        <taxon>Dyadobacter</taxon>
    </lineage>
</organism>
<protein>
    <submittedName>
        <fullName evidence="2">Uma2 family endonuclease</fullName>
    </submittedName>
</protein>
<evidence type="ECO:0000259" key="1">
    <source>
        <dbReference type="Pfam" id="PF05685"/>
    </source>
</evidence>
<feature type="domain" description="Putative restriction endonuclease" evidence="1">
    <location>
        <begin position="21"/>
        <end position="127"/>
    </location>
</feature>
<dbReference type="PANTHER" id="PTHR34107:SF1">
    <property type="entry name" value="SLL0198 PROTEIN"/>
    <property type="match status" value="1"/>
</dbReference>
<dbReference type="CDD" id="cd06260">
    <property type="entry name" value="DUF820-like"/>
    <property type="match status" value="1"/>
</dbReference>
<gene>
    <name evidence="2" type="ORF">ABV298_13055</name>
</gene>